<dbReference type="PRINTS" id="PR00038">
    <property type="entry name" value="HTHLUXR"/>
</dbReference>
<protein>
    <submittedName>
        <fullName evidence="8">Response regulator</fullName>
    </submittedName>
</protein>
<dbReference type="Pfam" id="PF00072">
    <property type="entry name" value="Response_reg"/>
    <property type="match status" value="1"/>
</dbReference>
<gene>
    <name evidence="8" type="ORF">ACFFF6_07655</name>
</gene>
<dbReference type="EMBL" id="JBHLSV010000007">
    <property type="protein sequence ID" value="MFC0673827.1"/>
    <property type="molecule type" value="Genomic_DNA"/>
</dbReference>
<feature type="modified residue" description="4-aspartylphosphate" evidence="5">
    <location>
        <position position="52"/>
    </location>
</feature>
<proteinExistence type="predicted"/>
<dbReference type="PANTHER" id="PTHR43214:SF24">
    <property type="entry name" value="TRANSCRIPTIONAL REGULATORY PROTEIN NARL-RELATED"/>
    <property type="match status" value="1"/>
</dbReference>
<evidence type="ECO:0000259" key="6">
    <source>
        <dbReference type="PROSITE" id="PS50043"/>
    </source>
</evidence>
<dbReference type="Proteomes" id="UP001589793">
    <property type="component" value="Unassembled WGS sequence"/>
</dbReference>
<dbReference type="PROSITE" id="PS50110">
    <property type="entry name" value="RESPONSE_REGULATORY"/>
    <property type="match status" value="1"/>
</dbReference>
<keyword evidence="3" id="KW-0238">DNA-binding</keyword>
<comment type="caution">
    <text evidence="8">The sequence shown here is derived from an EMBL/GenBank/DDBJ whole genome shotgun (WGS) entry which is preliminary data.</text>
</comment>
<dbReference type="Gene3D" id="3.40.50.2300">
    <property type="match status" value="1"/>
</dbReference>
<feature type="domain" description="HTH luxR-type" evidence="6">
    <location>
        <begin position="141"/>
        <end position="212"/>
    </location>
</feature>
<keyword evidence="9" id="KW-1185">Reference proteome</keyword>
<evidence type="ECO:0000313" key="8">
    <source>
        <dbReference type="EMBL" id="MFC0673827.1"/>
    </source>
</evidence>
<dbReference type="SUPFAM" id="SSF46894">
    <property type="entry name" value="C-terminal effector domain of the bipartite response regulators"/>
    <property type="match status" value="1"/>
</dbReference>
<dbReference type="RefSeq" id="WP_376979707.1">
    <property type="nucleotide sequence ID" value="NZ_JBHLSV010000007.1"/>
</dbReference>
<dbReference type="InterPro" id="IPR036388">
    <property type="entry name" value="WH-like_DNA-bd_sf"/>
</dbReference>
<dbReference type="CDD" id="cd17535">
    <property type="entry name" value="REC_NarL-like"/>
    <property type="match status" value="1"/>
</dbReference>
<evidence type="ECO:0000313" key="9">
    <source>
        <dbReference type="Proteomes" id="UP001589793"/>
    </source>
</evidence>
<evidence type="ECO:0000259" key="7">
    <source>
        <dbReference type="PROSITE" id="PS50110"/>
    </source>
</evidence>
<sequence length="228" mass="24689">MRIVIAEDAALIREGLKSLLHAAGHVVVAAVENGDDLLDAVRTHAPDVSILDVRMPPTYADEGIQAAHALRLINPREPILVLSQIVSGRAAADLLSSGDGGIGYLLKDRVGNVEEFLSALDTIADGGQVIDPQVVRTLLRRRSLLDDLTPREIEVLALMAEGRTNTAIARALVVSDAAVAKHINRIFAKLGLGADETSHKRVRAVLTYLRQRQSWSDPSPPQTKNRRN</sequence>
<dbReference type="Gene3D" id="1.10.10.10">
    <property type="entry name" value="Winged helix-like DNA-binding domain superfamily/Winged helix DNA-binding domain"/>
    <property type="match status" value="1"/>
</dbReference>
<evidence type="ECO:0000256" key="1">
    <source>
        <dbReference type="ARBA" id="ARBA00022553"/>
    </source>
</evidence>
<dbReference type="SUPFAM" id="SSF52172">
    <property type="entry name" value="CheY-like"/>
    <property type="match status" value="1"/>
</dbReference>
<dbReference type="InterPro" id="IPR011006">
    <property type="entry name" value="CheY-like_superfamily"/>
</dbReference>
<feature type="domain" description="Response regulatory" evidence="7">
    <location>
        <begin position="2"/>
        <end position="122"/>
    </location>
</feature>
<dbReference type="InterPro" id="IPR000792">
    <property type="entry name" value="Tscrpt_reg_LuxR_C"/>
</dbReference>
<dbReference type="SMART" id="SM00421">
    <property type="entry name" value="HTH_LUXR"/>
    <property type="match status" value="1"/>
</dbReference>
<dbReference type="InterPro" id="IPR058245">
    <property type="entry name" value="NreC/VraR/RcsB-like_REC"/>
</dbReference>
<dbReference type="InterPro" id="IPR001789">
    <property type="entry name" value="Sig_transdc_resp-reg_receiver"/>
</dbReference>
<evidence type="ECO:0000256" key="5">
    <source>
        <dbReference type="PROSITE-ProRule" id="PRU00169"/>
    </source>
</evidence>
<accession>A0ABV6RBS4</accession>
<dbReference type="CDD" id="cd06170">
    <property type="entry name" value="LuxR_C_like"/>
    <property type="match status" value="1"/>
</dbReference>
<dbReference type="PANTHER" id="PTHR43214">
    <property type="entry name" value="TWO-COMPONENT RESPONSE REGULATOR"/>
    <property type="match status" value="1"/>
</dbReference>
<keyword evidence="1 5" id="KW-0597">Phosphoprotein</keyword>
<name>A0ABV6RBS4_9MICO</name>
<dbReference type="InterPro" id="IPR016032">
    <property type="entry name" value="Sig_transdc_resp-reg_C-effctor"/>
</dbReference>
<reference evidence="8 9" key="1">
    <citation type="submission" date="2024-09" db="EMBL/GenBank/DDBJ databases">
        <authorList>
            <person name="Sun Q."/>
            <person name="Mori K."/>
        </authorList>
    </citation>
    <scope>NUCLEOTIDE SEQUENCE [LARGE SCALE GENOMIC DNA]</scope>
    <source>
        <strain evidence="8 9">CICC 10874</strain>
    </source>
</reference>
<dbReference type="InterPro" id="IPR039420">
    <property type="entry name" value="WalR-like"/>
</dbReference>
<evidence type="ECO:0000256" key="3">
    <source>
        <dbReference type="ARBA" id="ARBA00023125"/>
    </source>
</evidence>
<dbReference type="Pfam" id="PF00196">
    <property type="entry name" value="GerE"/>
    <property type="match status" value="1"/>
</dbReference>
<keyword evidence="2" id="KW-0805">Transcription regulation</keyword>
<dbReference type="SMART" id="SM00448">
    <property type="entry name" value="REC"/>
    <property type="match status" value="1"/>
</dbReference>
<evidence type="ECO:0000256" key="2">
    <source>
        <dbReference type="ARBA" id="ARBA00023015"/>
    </source>
</evidence>
<organism evidence="8 9">
    <name type="scientific">Brachybacterium hainanense</name>
    <dbReference type="NCBI Taxonomy" id="1541174"/>
    <lineage>
        <taxon>Bacteria</taxon>
        <taxon>Bacillati</taxon>
        <taxon>Actinomycetota</taxon>
        <taxon>Actinomycetes</taxon>
        <taxon>Micrococcales</taxon>
        <taxon>Dermabacteraceae</taxon>
        <taxon>Brachybacterium</taxon>
    </lineage>
</organism>
<dbReference type="PROSITE" id="PS50043">
    <property type="entry name" value="HTH_LUXR_2"/>
    <property type="match status" value="1"/>
</dbReference>
<keyword evidence="4" id="KW-0804">Transcription</keyword>
<evidence type="ECO:0000256" key="4">
    <source>
        <dbReference type="ARBA" id="ARBA00023163"/>
    </source>
</evidence>